<accession>A0A5B7CU54</accession>
<feature type="region of interest" description="Disordered" evidence="1">
    <location>
        <begin position="86"/>
        <end position="115"/>
    </location>
</feature>
<evidence type="ECO:0000313" key="2">
    <source>
        <dbReference type="EMBL" id="MPC12969.1"/>
    </source>
</evidence>
<proteinExistence type="predicted"/>
<keyword evidence="3" id="KW-1185">Reference proteome</keyword>
<name>A0A5B7CU54_PORTR</name>
<reference evidence="2 3" key="1">
    <citation type="submission" date="2019-05" db="EMBL/GenBank/DDBJ databases">
        <title>Another draft genome of Portunus trituberculatus and its Hox gene families provides insights of decapod evolution.</title>
        <authorList>
            <person name="Jeong J.-H."/>
            <person name="Song I."/>
            <person name="Kim S."/>
            <person name="Choi T."/>
            <person name="Kim D."/>
            <person name="Ryu S."/>
            <person name="Kim W."/>
        </authorList>
    </citation>
    <scope>NUCLEOTIDE SEQUENCE [LARGE SCALE GENOMIC DNA]</scope>
    <source>
        <tissue evidence="2">Muscle</tissue>
    </source>
</reference>
<comment type="caution">
    <text evidence="2">The sequence shown here is derived from an EMBL/GenBank/DDBJ whole genome shotgun (WGS) entry which is preliminary data.</text>
</comment>
<feature type="compositionally biased region" description="Basic and acidic residues" evidence="1">
    <location>
        <begin position="101"/>
        <end position="115"/>
    </location>
</feature>
<dbReference type="EMBL" id="VSRR010000248">
    <property type="protein sequence ID" value="MPC12969.1"/>
    <property type="molecule type" value="Genomic_DNA"/>
</dbReference>
<feature type="compositionally biased region" description="Basic and acidic residues" evidence="1">
    <location>
        <begin position="1"/>
        <end position="12"/>
    </location>
</feature>
<evidence type="ECO:0000313" key="3">
    <source>
        <dbReference type="Proteomes" id="UP000324222"/>
    </source>
</evidence>
<sequence>MQLSRRQRDQKKISHANRPSISTATYMEENAAAEDYLPYNTQQGERAAPATDPSPDMVRASYFHHLCWQLLKTVGERFFFRPDSQGLRFSSTFYPSSRPRGSSDKAWRRRMAGDK</sequence>
<protein>
    <submittedName>
        <fullName evidence="2">Uncharacterized protein</fullName>
    </submittedName>
</protein>
<dbReference type="Proteomes" id="UP000324222">
    <property type="component" value="Unassembled WGS sequence"/>
</dbReference>
<organism evidence="2 3">
    <name type="scientific">Portunus trituberculatus</name>
    <name type="common">Swimming crab</name>
    <name type="synonym">Neptunus trituberculatus</name>
    <dbReference type="NCBI Taxonomy" id="210409"/>
    <lineage>
        <taxon>Eukaryota</taxon>
        <taxon>Metazoa</taxon>
        <taxon>Ecdysozoa</taxon>
        <taxon>Arthropoda</taxon>
        <taxon>Crustacea</taxon>
        <taxon>Multicrustacea</taxon>
        <taxon>Malacostraca</taxon>
        <taxon>Eumalacostraca</taxon>
        <taxon>Eucarida</taxon>
        <taxon>Decapoda</taxon>
        <taxon>Pleocyemata</taxon>
        <taxon>Brachyura</taxon>
        <taxon>Eubrachyura</taxon>
        <taxon>Portunoidea</taxon>
        <taxon>Portunidae</taxon>
        <taxon>Portuninae</taxon>
        <taxon>Portunus</taxon>
    </lineage>
</organism>
<dbReference type="AlphaFoldDB" id="A0A5B7CU54"/>
<feature type="region of interest" description="Disordered" evidence="1">
    <location>
        <begin position="1"/>
        <end position="55"/>
    </location>
</feature>
<evidence type="ECO:0000256" key="1">
    <source>
        <dbReference type="SAM" id="MobiDB-lite"/>
    </source>
</evidence>
<gene>
    <name evidence="2" type="ORF">E2C01_005685</name>
</gene>